<sequence length="451" mass="47916">MGLIATDKSRVVIGLGKTGQACARYLARRGLPFVVCDTRAEPPSAEAFRAEFPDVPLYCGPLDVDLLSRCNEIILSPGVAQSDPSIRQAVASGVRLSGDIDLFCAEAKAPIVAITGSNAKSTVTTLVGEMAKAAGVRVQVGGNLGTPVLDLLDEQAELYVLELSSFQLETTNDLRAAAATVLNISPDHLDRYESMQGYHAAKHRIYRGCAVAVENRDDALTRPLLPQGVKKLEFGLGKPDLKQFGLIEHQGSVWLARGLEPLIDTREMKIRGSHNQANALAALALGEAVGLPIPAMLEALKRFGGLEHRCQWVADRCELSWFNDSKGTNVGATLAALNGLGATLEGEARILLIAGGEGKGQSFDELSAPLAKYGRALILIGRDGPQIAQAVKTVEHHFAADMVQAVELAVQLGQPGDIVLLSPACASFDMFTGYPARGQAFVDAVEGVRCD</sequence>
<dbReference type="Pfam" id="PF02875">
    <property type="entry name" value="Mur_ligase_C"/>
    <property type="match status" value="1"/>
</dbReference>
<evidence type="ECO:0000256" key="2">
    <source>
        <dbReference type="ARBA" id="ARBA00004752"/>
    </source>
</evidence>
<evidence type="ECO:0000313" key="12">
    <source>
        <dbReference type="Proteomes" id="UP000629025"/>
    </source>
</evidence>
<keyword evidence="6 7" id="KW-0067">ATP-binding</keyword>
<comment type="catalytic activity">
    <reaction evidence="7 8">
        <text>UDP-N-acetyl-alpha-D-muramoyl-L-alanine + D-glutamate + ATP = UDP-N-acetyl-alpha-D-muramoyl-L-alanyl-D-glutamate + ADP + phosphate + H(+)</text>
        <dbReference type="Rhea" id="RHEA:16429"/>
        <dbReference type="ChEBI" id="CHEBI:15378"/>
        <dbReference type="ChEBI" id="CHEBI:29986"/>
        <dbReference type="ChEBI" id="CHEBI:30616"/>
        <dbReference type="ChEBI" id="CHEBI:43474"/>
        <dbReference type="ChEBI" id="CHEBI:83898"/>
        <dbReference type="ChEBI" id="CHEBI:83900"/>
        <dbReference type="ChEBI" id="CHEBI:456216"/>
        <dbReference type="EC" id="6.3.2.9"/>
    </reaction>
</comment>
<keyword evidence="4 7" id="KW-0436">Ligase</keyword>
<accession>A0ABQ1K8A5</accession>
<comment type="pathway">
    <text evidence="2 7 8">Cell wall biogenesis; peptidoglycan biosynthesis.</text>
</comment>
<dbReference type="InterPro" id="IPR004101">
    <property type="entry name" value="Mur_ligase_C"/>
</dbReference>
<dbReference type="InterPro" id="IPR013221">
    <property type="entry name" value="Mur_ligase_cen"/>
</dbReference>
<dbReference type="InterPro" id="IPR036615">
    <property type="entry name" value="Mur_ligase_C_dom_sf"/>
</dbReference>
<evidence type="ECO:0000313" key="11">
    <source>
        <dbReference type="EMBL" id="GGB87682.1"/>
    </source>
</evidence>
<gene>
    <name evidence="7 11" type="primary">murD</name>
    <name evidence="11" type="ORF">GCM10011352_12050</name>
</gene>
<evidence type="ECO:0000256" key="1">
    <source>
        <dbReference type="ARBA" id="ARBA00004496"/>
    </source>
</evidence>
<evidence type="ECO:0000256" key="8">
    <source>
        <dbReference type="RuleBase" id="RU003664"/>
    </source>
</evidence>
<keyword evidence="12" id="KW-1185">Reference proteome</keyword>
<dbReference type="PANTHER" id="PTHR43692">
    <property type="entry name" value="UDP-N-ACETYLMURAMOYLALANINE--D-GLUTAMATE LIGASE"/>
    <property type="match status" value="1"/>
</dbReference>
<reference evidence="12" key="1">
    <citation type="journal article" date="2019" name="Int. J. Syst. Evol. Microbiol.">
        <title>The Global Catalogue of Microorganisms (GCM) 10K type strain sequencing project: providing services to taxonomists for standard genome sequencing and annotation.</title>
        <authorList>
            <consortium name="The Broad Institute Genomics Platform"/>
            <consortium name="The Broad Institute Genome Sequencing Center for Infectious Disease"/>
            <person name="Wu L."/>
            <person name="Ma J."/>
        </authorList>
    </citation>
    <scope>NUCLEOTIDE SEQUENCE [LARGE SCALE GENOMIC DNA]</scope>
    <source>
        <strain evidence="12">CGMCC 1.15341</strain>
    </source>
</reference>
<feature type="domain" description="Mur ligase central" evidence="10">
    <location>
        <begin position="114"/>
        <end position="285"/>
    </location>
</feature>
<keyword evidence="5 7" id="KW-0547">Nucleotide-binding</keyword>
<dbReference type="Proteomes" id="UP000629025">
    <property type="component" value="Unassembled WGS sequence"/>
</dbReference>
<dbReference type="HAMAP" id="MF_00639">
    <property type="entry name" value="MurD"/>
    <property type="match status" value="1"/>
</dbReference>
<name>A0ABQ1K8A5_9GAMM</name>
<dbReference type="Gene3D" id="3.40.50.720">
    <property type="entry name" value="NAD(P)-binding Rossmann-like Domain"/>
    <property type="match status" value="1"/>
</dbReference>
<evidence type="ECO:0000259" key="10">
    <source>
        <dbReference type="Pfam" id="PF08245"/>
    </source>
</evidence>
<evidence type="ECO:0000256" key="5">
    <source>
        <dbReference type="ARBA" id="ARBA00022741"/>
    </source>
</evidence>
<dbReference type="PANTHER" id="PTHR43692:SF1">
    <property type="entry name" value="UDP-N-ACETYLMURAMOYLALANINE--D-GLUTAMATE LIGASE"/>
    <property type="match status" value="1"/>
</dbReference>
<evidence type="ECO:0000256" key="3">
    <source>
        <dbReference type="ARBA" id="ARBA00022490"/>
    </source>
</evidence>
<dbReference type="Pfam" id="PF08245">
    <property type="entry name" value="Mur_ligase_M"/>
    <property type="match status" value="1"/>
</dbReference>
<evidence type="ECO:0000256" key="6">
    <source>
        <dbReference type="ARBA" id="ARBA00022840"/>
    </source>
</evidence>
<keyword evidence="7 8" id="KW-0131">Cell cycle</keyword>
<comment type="similarity">
    <text evidence="7">Belongs to the MurCDEF family.</text>
</comment>
<dbReference type="Pfam" id="PF21799">
    <property type="entry name" value="MurD-like_N"/>
    <property type="match status" value="1"/>
</dbReference>
<dbReference type="SUPFAM" id="SSF51984">
    <property type="entry name" value="MurCD N-terminal domain"/>
    <property type="match status" value="1"/>
</dbReference>
<keyword evidence="7 8" id="KW-0132">Cell division</keyword>
<dbReference type="RefSeq" id="WP_188746302.1">
    <property type="nucleotide sequence ID" value="NZ_BMIJ01000002.1"/>
</dbReference>
<keyword evidence="7 8" id="KW-0573">Peptidoglycan synthesis</keyword>
<dbReference type="GO" id="GO:0016874">
    <property type="term" value="F:ligase activity"/>
    <property type="evidence" value="ECO:0007669"/>
    <property type="project" value="UniProtKB-KW"/>
</dbReference>
<dbReference type="EC" id="6.3.2.9" evidence="7 8"/>
<dbReference type="Gene3D" id="3.90.190.20">
    <property type="entry name" value="Mur ligase, C-terminal domain"/>
    <property type="match status" value="1"/>
</dbReference>
<dbReference type="NCBIfam" id="TIGR01087">
    <property type="entry name" value="murD"/>
    <property type="match status" value="1"/>
</dbReference>
<dbReference type="SUPFAM" id="SSF53244">
    <property type="entry name" value="MurD-like peptide ligases, peptide-binding domain"/>
    <property type="match status" value="1"/>
</dbReference>
<dbReference type="Gene3D" id="3.40.1190.10">
    <property type="entry name" value="Mur-like, catalytic domain"/>
    <property type="match status" value="1"/>
</dbReference>
<comment type="subcellular location">
    <subcellularLocation>
        <location evidence="1 7 8">Cytoplasm</location>
    </subcellularLocation>
</comment>
<comment type="function">
    <text evidence="7 8">Cell wall formation. Catalyzes the addition of glutamate to the nucleotide precursor UDP-N-acetylmuramoyl-L-alanine (UMA).</text>
</comment>
<feature type="binding site" evidence="7">
    <location>
        <begin position="116"/>
        <end position="122"/>
    </location>
    <ligand>
        <name>ATP</name>
        <dbReference type="ChEBI" id="CHEBI:30616"/>
    </ligand>
</feature>
<feature type="domain" description="Mur ligase C-terminal" evidence="9">
    <location>
        <begin position="308"/>
        <end position="425"/>
    </location>
</feature>
<dbReference type="SUPFAM" id="SSF53623">
    <property type="entry name" value="MurD-like peptide ligases, catalytic domain"/>
    <property type="match status" value="1"/>
</dbReference>
<dbReference type="EMBL" id="BMIJ01000002">
    <property type="protein sequence ID" value="GGB87682.1"/>
    <property type="molecule type" value="Genomic_DNA"/>
</dbReference>
<evidence type="ECO:0000256" key="7">
    <source>
        <dbReference type="HAMAP-Rule" id="MF_00639"/>
    </source>
</evidence>
<proteinExistence type="inferred from homology"/>
<evidence type="ECO:0000259" key="9">
    <source>
        <dbReference type="Pfam" id="PF02875"/>
    </source>
</evidence>
<organism evidence="11 12">
    <name type="scientific">Marinobacterium zhoushanense</name>
    <dbReference type="NCBI Taxonomy" id="1679163"/>
    <lineage>
        <taxon>Bacteria</taxon>
        <taxon>Pseudomonadati</taxon>
        <taxon>Pseudomonadota</taxon>
        <taxon>Gammaproteobacteria</taxon>
        <taxon>Oceanospirillales</taxon>
        <taxon>Oceanospirillaceae</taxon>
        <taxon>Marinobacterium</taxon>
    </lineage>
</organism>
<dbReference type="InterPro" id="IPR005762">
    <property type="entry name" value="MurD"/>
</dbReference>
<keyword evidence="7 8" id="KW-0133">Cell shape</keyword>
<protein>
    <recommendedName>
        <fullName evidence="7 8">UDP-N-acetylmuramoylalanine--D-glutamate ligase</fullName>
        <ecNumber evidence="7 8">6.3.2.9</ecNumber>
    </recommendedName>
    <alternativeName>
        <fullName evidence="7">D-glutamic acid-adding enzyme</fullName>
    </alternativeName>
    <alternativeName>
        <fullName evidence="7">UDP-N-acetylmuramoyl-L-alanyl-D-glutamate synthetase</fullName>
    </alternativeName>
</protein>
<comment type="caution">
    <text evidence="11">The sequence shown here is derived from an EMBL/GenBank/DDBJ whole genome shotgun (WGS) entry which is preliminary data.</text>
</comment>
<keyword evidence="3 7" id="KW-0963">Cytoplasm</keyword>
<evidence type="ECO:0000256" key="4">
    <source>
        <dbReference type="ARBA" id="ARBA00022598"/>
    </source>
</evidence>
<dbReference type="InterPro" id="IPR036565">
    <property type="entry name" value="Mur-like_cat_sf"/>
</dbReference>
<keyword evidence="7 8" id="KW-0961">Cell wall biogenesis/degradation</keyword>